<accession>A0ABP8BTM4</accession>
<dbReference type="EMBL" id="BAABAS010000004">
    <property type="protein sequence ID" value="GAA4225878.1"/>
    <property type="molecule type" value="Genomic_DNA"/>
</dbReference>
<evidence type="ECO:0000313" key="3">
    <source>
        <dbReference type="Proteomes" id="UP001501710"/>
    </source>
</evidence>
<organism evidence="2 3">
    <name type="scientific">Actinomadura meridiana</name>
    <dbReference type="NCBI Taxonomy" id="559626"/>
    <lineage>
        <taxon>Bacteria</taxon>
        <taxon>Bacillati</taxon>
        <taxon>Actinomycetota</taxon>
        <taxon>Actinomycetes</taxon>
        <taxon>Streptosporangiales</taxon>
        <taxon>Thermomonosporaceae</taxon>
        <taxon>Actinomadura</taxon>
    </lineage>
</organism>
<gene>
    <name evidence="2" type="ORF">GCM10022254_08850</name>
</gene>
<keyword evidence="3" id="KW-1185">Reference proteome</keyword>
<feature type="region of interest" description="Disordered" evidence="1">
    <location>
        <begin position="25"/>
        <end position="51"/>
    </location>
</feature>
<sequence>MGAFGGEDDRYLGIIGFGGHANGPPVRGVDEGETHNLTGLAPPAGPGFPAPAVRLAGRGRGV</sequence>
<protein>
    <submittedName>
        <fullName evidence="2">Uncharacterized protein</fullName>
    </submittedName>
</protein>
<evidence type="ECO:0000313" key="2">
    <source>
        <dbReference type="EMBL" id="GAA4225878.1"/>
    </source>
</evidence>
<proteinExistence type="predicted"/>
<name>A0ABP8BTM4_9ACTN</name>
<comment type="caution">
    <text evidence="2">The sequence shown here is derived from an EMBL/GenBank/DDBJ whole genome shotgun (WGS) entry which is preliminary data.</text>
</comment>
<evidence type="ECO:0000256" key="1">
    <source>
        <dbReference type="SAM" id="MobiDB-lite"/>
    </source>
</evidence>
<dbReference type="Proteomes" id="UP001501710">
    <property type="component" value="Unassembled WGS sequence"/>
</dbReference>
<reference evidence="3" key="1">
    <citation type="journal article" date="2019" name="Int. J. Syst. Evol. Microbiol.">
        <title>The Global Catalogue of Microorganisms (GCM) 10K type strain sequencing project: providing services to taxonomists for standard genome sequencing and annotation.</title>
        <authorList>
            <consortium name="The Broad Institute Genomics Platform"/>
            <consortium name="The Broad Institute Genome Sequencing Center for Infectious Disease"/>
            <person name="Wu L."/>
            <person name="Ma J."/>
        </authorList>
    </citation>
    <scope>NUCLEOTIDE SEQUENCE [LARGE SCALE GENOMIC DNA]</scope>
    <source>
        <strain evidence="3">JCM 17440</strain>
    </source>
</reference>